<feature type="signal peptide" evidence="1">
    <location>
        <begin position="1"/>
        <end position="26"/>
    </location>
</feature>
<dbReference type="OrthoDB" id="9985855at2759"/>
<gene>
    <name evidence="3" type="primary">LOC109482303</name>
</gene>
<evidence type="ECO:0000313" key="2">
    <source>
        <dbReference type="Proteomes" id="UP000515135"/>
    </source>
</evidence>
<dbReference type="Gene3D" id="1.20.90.10">
    <property type="entry name" value="Phospholipase A2 domain"/>
    <property type="match status" value="1"/>
</dbReference>
<dbReference type="RefSeq" id="XP_019640579.1">
    <property type="nucleotide sequence ID" value="XM_019785020.1"/>
</dbReference>
<dbReference type="GO" id="GO:0050482">
    <property type="term" value="P:arachidonate secretion"/>
    <property type="evidence" value="ECO:0007669"/>
    <property type="project" value="InterPro"/>
</dbReference>
<feature type="chain" id="PRO_5028475658" evidence="1">
    <location>
        <begin position="27"/>
        <end position="316"/>
    </location>
</feature>
<dbReference type="InterPro" id="IPR036444">
    <property type="entry name" value="PLipase_A2_dom_sf"/>
</dbReference>
<evidence type="ECO:0000256" key="1">
    <source>
        <dbReference type="SAM" id="SignalP"/>
    </source>
</evidence>
<keyword evidence="2" id="KW-1185">Reference proteome</keyword>
<organism evidence="2 3">
    <name type="scientific">Branchiostoma belcheri</name>
    <name type="common">Amphioxus</name>
    <dbReference type="NCBI Taxonomy" id="7741"/>
    <lineage>
        <taxon>Eukaryota</taxon>
        <taxon>Metazoa</taxon>
        <taxon>Chordata</taxon>
        <taxon>Cephalochordata</taxon>
        <taxon>Leptocardii</taxon>
        <taxon>Amphioxiformes</taxon>
        <taxon>Branchiostomatidae</taxon>
        <taxon>Branchiostoma</taxon>
    </lineage>
</organism>
<sequence length="316" mass="35231">MKPRQLGRVLLAAAFLLHVLVALQQGQIFLTEEGLIRTVLDSDGSATENGNLRVHQVTSPDTMVVATTAGGGDQGPVRLVWCTVLRGQPRETRLKRYEGVLKEVESGDRYFARFMKLCRALRGPLAPEYDDVDPPPGLTVWGWLCELVHGILRAVQDFCRWLVDIVTGGGLQPTVDPLDDLPDDDTPLEMSHATSAAFHRVYGRTKVIVAALKNCYIQLHACEHVIAPGQTQDGLFNGGDRELWNCGCLAKFSSCIQKLNYPMKAAQRESWHHPEPRCYHHDLEHVCTLNLGLFCARWEIKPIAKEHFFASGVDGR</sequence>
<reference evidence="3" key="1">
    <citation type="submission" date="2025-08" db="UniProtKB">
        <authorList>
            <consortium name="RefSeq"/>
        </authorList>
    </citation>
    <scope>IDENTIFICATION</scope>
    <source>
        <tissue evidence="3">Gonad</tissue>
    </source>
</reference>
<dbReference type="GO" id="GO:0006644">
    <property type="term" value="P:phospholipid metabolic process"/>
    <property type="evidence" value="ECO:0007669"/>
    <property type="project" value="InterPro"/>
</dbReference>
<keyword evidence="1" id="KW-0732">Signal</keyword>
<dbReference type="GeneID" id="109482303"/>
<dbReference type="Proteomes" id="UP000515135">
    <property type="component" value="Unplaced"/>
</dbReference>
<dbReference type="AlphaFoldDB" id="A0A6P5A2K5"/>
<protein>
    <submittedName>
        <fullName evidence="3">Uncharacterized protein LOC109482303</fullName>
    </submittedName>
</protein>
<name>A0A6P5A2K5_BRABE</name>
<proteinExistence type="predicted"/>
<accession>A0A6P5A2K5</accession>
<dbReference type="GO" id="GO:0004623">
    <property type="term" value="F:phospholipase A2 activity"/>
    <property type="evidence" value="ECO:0007669"/>
    <property type="project" value="InterPro"/>
</dbReference>
<evidence type="ECO:0000313" key="3">
    <source>
        <dbReference type="RefSeq" id="XP_019640579.1"/>
    </source>
</evidence>
<dbReference type="KEGG" id="bbel:109482303"/>